<comment type="caution">
    <text evidence="2">The sequence shown here is derived from an EMBL/GenBank/DDBJ whole genome shotgun (WGS) entry which is preliminary data.</text>
</comment>
<dbReference type="Proteomes" id="UP001166784">
    <property type="component" value="Unassembled WGS sequence"/>
</dbReference>
<reference evidence="2" key="2">
    <citation type="journal article" date="2023" name="Int. J. Syst. Evol. Microbiol.">
        <title>Streptomyces marispadix sp. nov., isolated from marine beach sediment of the Northern Coast of Portugal.</title>
        <authorList>
            <person name="dos Santos J.D.N."/>
            <person name="Vitorino I.R."/>
            <person name="Kallscheuer N."/>
            <person name="Srivastava A."/>
            <person name="Krautwurst S."/>
            <person name="Marz M."/>
            <person name="Jogler C."/>
            <person name="Lobo Da Cunha A."/>
            <person name="Catita J."/>
            <person name="Goncalves H."/>
            <person name="Gonzalez I."/>
            <person name="Reyes F."/>
            <person name="Lage O.M."/>
        </authorList>
    </citation>
    <scope>NUCLEOTIDE SEQUENCE</scope>
    <source>
        <strain evidence="2">M600PL45_2</strain>
    </source>
</reference>
<keyword evidence="3" id="KW-1185">Reference proteome</keyword>
<evidence type="ECO:0000313" key="3">
    <source>
        <dbReference type="Proteomes" id="UP001166784"/>
    </source>
</evidence>
<accession>A0ABS9SZC9</accession>
<protein>
    <submittedName>
        <fullName evidence="2">Uncharacterized protein</fullName>
    </submittedName>
</protein>
<feature type="region of interest" description="Disordered" evidence="1">
    <location>
        <begin position="162"/>
        <end position="185"/>
    </location>
</feature>
<evidence type="ECO:0000313" key="2">
    <source>
        <dbReference type="EMBL" id="MCH6161644.1"/>
    </source>
</evidence>
<organism evidence="2 3">
    <name type="scientific">Streptomyces marispadix</name>
    <dbReference type="NCBI Taxonomy" id="2922868"/>
    <lineage>
        <taxon>Bacteria</taxon>
        <taxon>Bacillati</taxon>
        <taxon>Actinomycetota</taxon>
        <taxon>Actinomycetes</taxon>
        <taxon>Kitasatosporales</taxon>
        <taxon>Streptomycetaceae</taxon>
        <taxon>Streptomyces</taxon>
    </lineage>
</organism>
<reference evidence="2" key="1">
    <citation type="submission" date="2022-03" db="EMBL/GenBank/DDBJ databases">
        <authorList>
            <person name="Santos J.D.N."/>
            <person name="Kallscheuer N."/>
            <person name="Jogler C."/>
            <person name="Lage O.M."/>
        </authorList>
    </citation>
    <scope>NUCLEOTIDE SEQUENCE</scope>
    <source>
        <strain evidence="2">M600PL45_2</strain>
    </source>
</reference>
<sequence>MATAATVAVSYWVGKVTYVAQEHSNDIQHEAVNRQAMRDYFDMRDQAATVSFVRLGPSGPDAGAAVITNRSADPLPHWGLVYKAGGGDRLLLQSHTAIRPCNSLKLNNTSASEDAARAAGAGNTGGSVKLRAFYFQDRYGRIWERNTNGRIINRDKRLPEGRVTDVDPNRSVTPEPDVANCGNEE</sequence>
<proteinExistence type="predicted"/>
<name>A0ABS9SZC9_9ACTN</name>
<dbReference type="RefSeq" id="WP_241060219.1">
    <property type="nucleotide sequence ID" value="NZ_JAKWJU010000002.1"/>
</dbReference>
<dbReference type="EMBL" id="JAKWJU010000002">
    <property type="protein sequence ID" value="MCH6161644.1"/>
    <property type="molecule type" value="Genomic_DNA"/>
</dbReference>
<evidence type="ECO:0000256" key="1">
    <source>
        <dbReference type="SAM" id="MobiDB-lite"/>
    </source>
</evidence>
<gene>
    <name evidence="2" type="ORF">MMA15_14965</name>
</gene>